<feature type="region of interest" description="Disordered" evidence="1">
    <location>
        <begin position="114"/>
        <end position="150"/>
    </location>
</feature>
<keyword evidence="3" id="KW-1185">Reference proteome</keyword>
<sequence length="150" mass="16990">MTPPNGAFRVASTERKTACPVPWATKTPEPPSRTRISGFPRELKERTDYTGATRRMRRNKEDDGRRNGNSVVSTEAADQERKERNGDTRTVRHAPGGTWLTKIRSFLKDSIIINQESYGRRGGAVQEEGGERLGGNREETRRSKERGYKL</sequence>
<comment type="caution">
    <text evidence="2">The sequence shown here is derived from an EMBL/GenBank/DDBJ whole genome shotgun (WGS) entry which is preliminary data.</text>
</comment>
<accession>A0AAV7VIK1</accession>
<feature type="region of interest" description="Disordered" evidence="1">
    <location>
        <begin position="1"/>
        <end position="94"/>
    </location>
</feature>
<feature type="compositionally biased region" description="Basic and acidic residues" evidence="1">
    <location>
        <begin position="129"/>
        <end position="150"/>
    </location>
</feature>
<gene>
    <name evidence="2" type="ORF">NDU88_004400</name>
</gene>
<evidence type="ECO:0000313" key="3">
    <source>
        <dbReference type="Proteomes" id="UP001066276"/>
    </source>
</evidence>
<evidence type="ECO:0000313" key="2">
    <source>
        <dbReference type="EMBL" id="KAJ1200577.1"/>
    </source>
</evidence>
<protein>
    <submittedName>
        <fullName evidence="2">Uncharacterized protein</fullName>
    </submittedName>
</protein>
<feature type="compositionally biased region" description="Basic and acidic residues" evidence="1">
    <location>
        <begin position="78"/>
        <end position="90"/>
    </location>
</feature>
<name>A0AAV7VIK1_PLEWA</name>
<dbReference type="AlphaFoldDB" id="A0AAV7VIK1"/>
<evidence type="ECO:0000256" key="1">
    <source>
        <dbReference type="SAM" id="MobiDB-lite"/>
    </source>
</evidence>
<dbReference type="Proteomes" id="UP001066276">
    <property type="component" value="Chromosome 2_1"/>
</dbReference>
<reference evidence="2" key="1">
    <citation type="journal article" date="2022" name="bioRxiv">
        <title>Sequencing and chromosome-scale assembly of the giantPleurodeles waltlgenome.</title>
        <authorList>
            <person name="Brown T."/>
            <person name="Elewa A."/>
            <person name="Iarovenko S."/>
            <person name="Subramanian E."/>
            <person name="Araus A.J."/>
            <person name="Petzold A."/>
            <person name="Susuki M."/>
            <person name="Suzuki K.-i.T."/>
            <person name="Hayashi T."/>
            <person name="Toyoda A."/>
            <person name="Oliveira C."/>
            <person name="Osipova E."/>
            <person name="Leigh N.D."/>
            <person name="Simon A."/>
            <person name="Yun M.H."/>
        </authorList>
    </citation>
    <scope>NUCLEOTIDE SEQUENCE</scope>
    <source>
        <strain evidence="2">20211129_DDA</strain>
        <tissue evidence="2">Liver</tissue>
    </source>
</reference>
<proteinExistence type="predicted"/>
<dbReference type="EMBL" id="JANPWB010000003">
    <property type="protein sequence ID" value="KAJ1200577.1"/>
    <property type="molecule type" value="Genomic_DNA"/>
</dbReference>
<organism evidence="2 3">
    <name type="scientific">Pleurodeles waltl</name>
    <name type="common">Iberian ribbed newt</name>
    <dbReference type="NCBI Taxonomy" id="8319"/>
    <lineage>
        <taxon>Eukaryota</taxon>
        <taxon>Metazoa</taxon>
        <taxon>Chordata</taxon>
        <taxon>Craniata</taxon>
        <taxon>Vertebrata</taxon>
        <taxon>Euteleostomi</taxon>
        <taxon>Amphibia</taxon>
        <taxon>Batrachia</taxon>
        <taxon>Caudata</taxon>
        <taxon>Salamandroidea</taxon>
        <taxon>Salamandridae</taxon>
        <taxon>Pleurodelinae</taxon>
        <taxon>Pleurodeles</taxon>
    </lineage>
</organism>